<evidence type="ECO:0000313" key="1">
    <source>
        <dbReference type="EMBL" id="CUI18133.1"/>
    </source>
</evidence>
<gene>
    <name evidence="1" type="ORF">PNK_p0079</name>
</gene>
<accession>A0A0U5JJF6</accession>
<dbReference type="PATRIC" id="fig|389348.3.peg.2844"/>
<dbReference type="SMART" id="SM00671">
    <property type="entry name" value="SEL1"/>
    <property type="match status" value="5"/>
</dbReference>
<dbReference type="InterPro" id="IPR011990">
    <property type="entry name" value="TPR-like_helical_dom_sf"/>
</dbReference>
<name>A0A0U5JJF6_9BACT</name>
<reference evidence="2" key="1">
    <citation type="submission" date="2015-09" db="EMBL/GenBank/DDBJ databases">
        <authorList>
            <person name="Bertelli C."/>
        </authorList>
    </citation>
    <scope>NUCLEOTIDE SEQUENCE [LARGE SCALE GENOMIC DNA]</scope>
    <source>
        <strain evidence="2">KNic</strain>
        <plasmid evidence="2">pPNK</plasmid>
    </source>
</reference>
<dbReference type="Pfam" id="PF08238">
    <property type="entry name" value="Sel1"/>
    <property type="match status" value="5"/>
</dbReference>
<dbReference type="KEGG" id="pnl:PNK_p0079"/>
<dbReference type="PANTHER" id="PTHR11102">
    <property type="entry name" value="SEL-1-LIKE PROTEIN"/>
    <property type="match status" value="1"/>
</dbReference>
<dbReference type="InterPro" id="IPR006597">
    <property type="entry name" value="Sel1-like"/>
</dbReference>
<geneLocation type="plasmid" evidence="2">
    <name>pPNK</name>
</geneLocation>
<proteinExistence type="predicted"/>
<evidence type="ECO:0008006" key="3">
    <source>
        <dbReference type="Google" id="ProtNLM"/>
    </source>
</evidence>
<dbReference type="InParanoid" id="A0A0U5JJF6"/>
<protein>
    <recommendedName>
        <fullName evidence="3">Sel1 repeat family protein</fullName>
    </recommendedName>
</protein>
<dbReference type="EMBL" id="LN879503">
    <property type="protein sequence ID" value="CUI18133.1"/>
    <property type="molecule type" value="Genomic_DNA"/>
</dbReference>
<dbReference type="Proteomes" id="UP000069902">
    <property type="component" value="Plasmid pPNK"/>
</dbReference>
<dbReference type="Gene3D" id="1.25.40.10">
    <property type="entry name" value="Tetratricopeptide repeat domain"/>
    <property type="match status" value="1"/>
</dbReference>
<evidence type="ECO:0000313" key="2">
    <source>
        <dbReference type="Proteomes" id="UP000069902"/>
    </source>
</evidence>
<dbReference type="InterPro" id="IPR050767">
    <property type="entry name" value="Sel1_AlgK"/>
</dbReference>
<dbReference type="RefSeq" id="WP_059062572.1">
    <property type="nucleotide sequence ID" value="NZ_LN879503.1"/>
</dbReference>
<sequence length="221" mass="26012">MASSRLFILYGKDLEQAKFWLEKAALGGQANSDEAQFFLGTLYTDYHTEHFDHMPVDYEKALYWLNKASKKDHARAQFFISQLYYTGRGETIPQDYLRCAYWLKKSAIGGYESSQYLLGLMFMQGEGIDQDREQGFYWIKKAAQHGMSQAEYKLALCYIDGIGTNKDYRRLEHLCKVMSHDRLTMLLYYSISPNRHLHDFYIKIFAIFRDCGILNYRRTTK</sequence>
<keyword evidence="2" id="KW-1185">Reference proteome</keyword>
<dbReference type="SUPFAM" id="SSF81901">
    <property type="entry name" value="HCP-like"/>
    <property type="match status" value="1"/>
</dbReference>
<organism evidence="1 2">
    <name type="scientific">Candidatus Protochlamydia naegleriophila</name>
    <dbReference type="NCBI Taxonomy" id="389348"/>
    <lineage>
        <taxon>Bacteria</taxon>
        <taxon>Pseudomonadati</taxon>
        <taxon>Chlamydiota</taxon>
        <taxon>Chlamydiia</taxon>
        <taxon>Parachlamydiales</taxon>
        <taxon>Parachlamydiaceae</taxon>
        <taxon>Candidatus Protochlamydia</taxon>
    </lineage>
</organism>
<dbReference type="AlphaFoldDB" id="A0A0U5JJF6"/>
<dbReference type="PANTHER" id="PTHR11102:SF160">
    <property type="entry name" value="ERAD-ASSOCIATED E3 UBIQUITIN-PROTEIN LIGASE COMPONENT HRD3"/>
    <property type="match status" value="1"/>
</dbReference>